<dbReference type="SUPFAM" id="SSF46955">
    <property type="entry name" value="Putative DNA-binding domain"/>
    <property type="match status" value="1"/>
</dbReference>
<reference evidence="3 4" key="1">
    <citation type="journal article" date="2015" name="Genome Announc.">
        <title>Expanding the biotechnology potential of lactobacilli through comparative genomics of 213 strains and associated genera.</title>
        <authorList>
            <person name="Sun Z."/>
            <person name="Harris H.M."/>
            <person name="McCann A."/>
            <person name="Guo C."/>
            <person name="Argimon S."/>
            <person name="Zhang W."/>
            <person name="Yang X."/>
            <person name="Jeffery I.B."/>
            <person name="Cooney J.C."/>
            <person name="Kagawa T.F."/>
            <person name="Liu W."/>
            <person name="Song Y."/>
            <person name="Salvetti E."/>
            <person name="Wrobel A."/>
            <person name="Rasinkangas P."/>
            <person name="Parkhill J."/>
            <person name="Rea M.C."/>
            <person name="O'Sullivan O."/>
            <person name="Ritari J."/>
            <person name="Douillard F.P."/>
            <person name="Paul Ross R."/>
            <person name="Yang R."/>
            <person name="Briner A.E."/>
            <person name="Felis G.E."/>
            <person name="de Vos W.M."/>
            <person name="Barrangou R."/>
            <person name="Klaenhammer T.R."/>
            <person name="Caufield P.W."/>
            <person name="Cui Y."/>
            <person name="Zhang H."/>
            <person name="O'Toole P.W."/>
        </authorList>
    </citation>
    <scope>NUCLEOTIDE SEQUENCE [LARGE SCALE GENOMIC DNA]</scope>
    <source>
        <strain evidence="3 4">DSM 20719</strain>
    </source>
</reference>
<dbReference type="GO" id="GO:0003700">
    <property type="term" value="F:DNA-binding transcription factor activity"/>
    <property type="evidence" value="ECO:0007669"/>
    <property type="project" value="InterPro"/>
</dbReference>
<protein>
    <submittedName>
        <fullName evidence="3">Merr</fullName>
    </submittedName>
</protein>
<dbReference type="Gene3D" id="1.10.1660.10">
    <property type="match status" value="1"/>
</dbReference>
<dbReference type="AlphaFoldDB" id="A0AA89KW18"/>
<dbReference type="InterPro" id="IPR009061">
    <property type="entry name" value="DNA-bd_dom_put_sf"/>
</dbReference>
<comment type="caution">
    <text evidence="3">The sequence shown here is derived from an EMBL/GenBank/DDBJ whole genome shotgun (WGS) entry which is preliminary data.</text>
</comment>
<evidence type="ECO:0000259" key="2">
    <source>
        <dbReference type="PROSITE" id="PS50937"/>
    </source>
</evidence>
<dbReference type="Pfam" id="PF13411">
    <property type="entry name" value="MerR_1"/>
    <property type="match status" value="1"/>
</dbReference>
<feature type="domain" description="HTH merR-type" evidence="2">
    <location>
        <begin position="1"/>
        <end position="69"/>
    </location>
</feature>
<evidence type="ECO:0000313" key="3">
    <source>
        <dbReference type="EMBL" id="KRM20550.1"/>
    </source>
</evidence>
<name>A0AA89KW18_9LACO</name>
<sequence length="145" mass="16629">MYTIGQVAAMFDLPVSTIRYYDKAGLLPDIQRVSGIRQFSDNELEALRVIECLKKSGLEIKAIKQFMDWNQAGNETFGQRKTLFEKQMVAVEAEIASLEKVRAMLRYKQWYCTEAIKAGNEETVVAMVPDQMPTDIKQAYERSHI</sequence>
<dbReference type="InterPro" id="IPR047057">
    <property type="entry name" value="MerR_fam"/>
</dbReference>
<proteinExistence type="predicted"/>
<gene>
    <name evidence="3" type="ORF">FC90_GL000154</name>
</gene>
<dbReference type="PANTHER" id="PTHR30204">
    <property type="entry name" value="REDOX-CYCLING DRUG-SENSING TRANSCRIPTIONAL ACTIVATOR SOXR"/>
    <property type="match status" value="1"/>
</dbReference>
<evidence type="ECO:0000256" key="1">
    <source>
        <dbReference type="ARBA" id="ARBA00023125"/>
    </source>
</evidence>
<dbReference type="InterPro" id="IPR000551">
    <property type="entry name" value="MerR-type_HTH_dom"/>
</dbReference>
<organism evidence="3 4">
    <name type="scientific">Latilactobacillus graminis DSM 20719</name>
    <dbReference type="NCBI Taxonomy" id="1423752"/>
    <lineage>
        <taxon>Bacteria</taxon>
        <taxon>Bacillati</taxon>
        <taxon>Bacillota</taxon>
        <taxon>Bacilli</taxon>
        <taxon>Lactobacillales</taxon>
        <taxon>Lactobacillaceae</taxon>
        <taxon>Latilactobacillus</taxon>
    </lineage>
</organism>
<dbReference type="PANTHER" id="PTHR30204:SF82">
    <property type="entry name" value="TRANSCRIPTIONAL REGULATOR, MERR FAMILY"/>
    <property type="match status" value="1"/>
</dbReference>
<dbReference type="PRINTS" id="PR00040">
    <property type="entry name" value="HTHMERR"/>
</dbReference>
<dbReference type="Proteomes" id="UP000050823">
    <property type="component" value="Unassembled WGS sequence"/>
</dbReference>
<dbReference type="GO" id="GO:0003677">
    <property type="term" value="F:DNA binding"/>
    <property type="evidence" value="ECO:0007669"/>
    <property type="project" value="UniProtKB-KW"/>
</dbReference>
<evidence type="ECO:0000313" key="4">
    <source>
        <dbReference type="Proteomes" id="UP000050823"/>
    </source>
</evidence>
<keyword evidence="1" id="KW-0238">DNA-binding</keyword>
<dbReference type="SMART" id="SM00422">
    <property type="entry name" value="HTH_MERR"/>
    <property type="match status" value="1"/>
</dbReference>
<dbReference type="EMBL" id="AYZB01000072">
    <property type="protein sequence ID" value="KRM20550.1"/>
    <property type="molecule type" value="Genomic_DNA"/>
</dbReference>
<dbReference type="RefSeq" id="WP_057908907.1">
    <property type="nucleotide sequence ID" value="NZ_AYZB01000072.1"/>
</dbReference>
<accession>A0AA89KW18</accession>
<dbReference type="CDD" id="cd01109">
    <property type="entry name" value="HTH_YyaN"/>
    <property type="match status" value="1"/>
</dbReference>
<dbReference type="PROSITE" id="PS50937">
    <property type="entry name" value="HTH_MERR_2"/>
    <property type="match status" value="1"/>
</dbReference>